<name>A0A9P5H414_9HYPO</name>
<keyword evidence="2" id="KW-1185">Reference proteome</keyword>
<comment type="caution">
    <text evidence="1">The sequence shown here is derived from an EMBL/GenBank/DDBJ whole genome shotgun (WGS) entry which is preliminary data.</text>
</comment>
<accession>A0A9P5H414</accession>
<sequence>MKKANSTSSHEPRLIPSLYHCAVIAYPSVGGVIIGYFTGVELQWLGFPRSSQYLDRPTTAGKDKDEESLRGEDRLALRLLQLGSSIGDGDPSILLNTIAMN</sequence>
<dbReference type="EMBL" id="JAANBB010000202">
    <property type="protein sequence ID" value="KAF7546716.1"/>
    <property type="molecule type" value="Genomic_DNA"/>
</dbReference>
<organism evidence="1 2">
    <name type="scientific">Cylindrodendrum hubeiense</name>
    <dbReference type="NCBI Taxonomy" id="595255"/>
    <lineage>
        <taxon>Eukaryota</taxon>
        <taxon>Fungi</taxon>
        <taxon>Dikarya</taxon>
        <taxon>Ascomycota</taxon>
        <taxon>Pezizomycotina</taxon>
        <taxon>Sordariomycetes</taxon>
        <taxon>Hypocreomycetidae</taxon>
        <taxon>Hypocreales</taxon>
        <taxon>Nectriaceae</taxon>
        <taxon>Cylindrodendrum</taxon>
    </lineage>
</organism>
<dbReference type="Proteomes" id="UP000722485">
    <property type="component" value="Unassembled WGS sequence"/>
</dbReference>
<evidence type="ECO:0000313" key="1">
    <source>
        <dbReference type="EMBL" id="KAF7546716.1"/>
    </source>
</evidence>
<dbReference type="OrthoDB" id="4487429at2759"/>
<protein>
    <submittedName>
        <fullName evidence="1">Uncharacterized protein</fullName>
    </submittedName>
</protein>
<reference evidence="1" key="1">
    <citation type="submission" date="2020-03" db="EMBL/GenBank/DDBJ databases">
        <title>Draft Genome Sequence of Cylindrodendrum hubeiense.</title>
        <authorList>
            <person name="Buettner E."/>
            <person name="Kellner H."/>
        </authorList>
    </citation>
    <scope>NUCLEOTIDE SEQUENCE</scope>
    <source>
        <strain evidence="1">IHI 201604</strain>
    </source>
</reference>
<evidence type="ECO:0000313" key="2">
    <source>
        <dbReference type="Proteomes" id="UP000722485"/>
    </source>
</evidence>
<proteinExistence type="predicted"/>
<dbReference type="AlphaFoldDB" id="A0A9P5H414"/>
<gene>
    <name evidence="1" type="ORF">G7Z17_g8234</name>
</gene>